<organism evidence="1 2">
    <name type="scientific">Channa argus</name>
    <name type="common">Northern snakehead</name>
    <name type="synonym">Ophicephalus argus</name>
    <dbReference type="NCBI Taxonomy" id="215402"/>
    <lineage>
        <taxon>Eukaryota</taxon>
        <taxon>Metazoa</taxon>
        <taxon>Chordata</taxon>
        <taxon>Craniata</taxon>
        <taxon>Vertebrata</taxon>
        <taxon>Euteleostomi</taxon>
        <taxon>Actinopterygii</taxon>
        <taxon>Neopterygii</taxon>
        <taxon>Teleostei</taxon>
        <taxon>Neoteleostei</taxon>
        <taxon>Acanthomorphata</taxon>
        <taxon>Anabantaria</taxon>
        <taxon>Anabantiformes</taxon>
        <taxon>Channoidei</taxon>
        <taxon>Channidae</taxon>
        <taxon>Channa</taxon>
    </lineage>
</organism>
<sequence length="53" mass="6015">MEERSSTDKPGKDREKKLCYIKSFVMLGPTGQLVLSANIKKYNVLVLSYSNSF</sequence>
<accession>A0A6G1QU81</accession>
<dbReference type="Proteomes" id="UP000503349">
    <property type="component" value="Chromosome 22"/>
</dbReference>
<proteinExistence type="predicted"/>
<keyword evidence="2" id="KW-1185">Reference proteome</keyword>
<name>A0A6G1QU81_CHAAH</name>
<dbReference type="EMBL" id="CM015733">
    <property type="protein sequence ID" value="KAF3705853.1"/>
    <property type="molecule type" value="Genomic_DNA"/>
</dbReference>
<reference evidence="1 2" key="1">
    <citation type="submission" date="2019-02" db="EMBL/GenBank/DDBJ databases">
        <title>Opniocepnalus argus genome.</title>
        <authorList>
            <person name="Zhou C."/>
            <person name="Xiao S."/>
        </authorList>
    </citation>
    <scope>NUCLEOTIDE SEQUENCE [LARGE SCALE GENOMIC DNA]</scope>
    <source>
        <strain evidence="1">OARG1902GOOAL</strain>
        <tissue evidence="1">Muscle</tissue>
    </source>
</reference>
<evidence type="ECO:0000313" key="2">
    <source>
        <dbReference type="Proteomes" id="UP000503349"/>
    </source>
</evidence>
<protein>
    <submittedName>
        <fullName evidence="1">Uncharacterized protein</fullName>
    </submittedName>
</protein>
<evidence type="ECO:0000313" key="1">
    <source>
        <dbReference type="EMBL" id="KAF3705853.1"/>
    </source>
</evidence>
<gene>
    <name evidence="1" type="ORF">EXN66_Car021544</name>
</gene>
<dbReference type="AlphaFoldDB" id="A0A6G1QU81"/>
<reference evidence="2" key="2">
    <citation type="submission" date="2019-02" db="EMBL/GenBank/DDBJ databases">
        <title>Opniocepnalus argus Var Kimnra genome.</title>
        <authorList>
            <person name="Zhou C."/>
            <person name="Xiao S."/>
        </authorList>
    </citation>
    <scope>NUCLEOTIDE SEQUENCE [LARGE SCALE GENOMIC DNA]</scope>
</reference>